<evidence type="ECO:0000313" key="3">
    <source>
        <dbReference type="Proteomes" id="UP000054538"/>
    </source>
</evidence>
<organism evidence="2 3">
    <name type="scientific">Paxillus rubicundulus Ve08.2h10</name>
    <dbReference type="NCBI Taxonomy" id="930991"/>
    <lineage>
        <taxon>Eukaryota</taxon>
        <taxon>Fungi</taxon>
        <taxon>Dikarya</taxon>
        <taxon>Basidiomycota</taxon>
        <taxon>Agaricomycotina</taxon>
        <taxon>Agaricomycetes</taxon>
        <taxon>Agaricomycetidae</taxon>
        <taxon>Boletales</taxon>
        <taxon>Paxilineae</taxon>
        <taxon>Paxillaceae</taxon>
        <taxon>Paxillus</taxon>
    </lineage>
</organism>
<evidence type="ECO:0000256" key="1">
    <source>
        <dbReference type="SAM" id="MobiDB-lite"/>
    </source>
</evidence>
<reference evidence="3" key="2">
    <citation type="submission" date="2015-01" db="EMBL/GenBank/DDBJ databases">
        <title>Evolutionary Origins and Diversification of the Mycorrhizal Mutualists.</title>
        <authorList>
            <consortium name="DOE Joint Genome Institute"/>
            <consortium name="Mycorrhizal Genomics Consortium"/>
            <person name="Kohler A."/>
            <person name="Kuo A."/>
            <person name="Nagy L.G."/>
            <person name="Floudas D."/>
            <person name="Copeland A."/>
            <person name="Barry K.W."/>
            <person name="Cichocki N."/>
            <person name="Veneault-Fourrey C."/>
            <person name="LaButti K."/>
            <person name="Lindquist E.A."/>
            <person name="Lipzen A."/>
            <person name="Lundell T."/>
            <person name="Morin E."/>
            <person name="Murat C."/>
            <person name="Riley R."/>
            <person name="Ohm R."/>
            <person name="Sun H."/>
            <person name="Tunlid A."/>
            <person name="Henrissat B."/>
            <person name="Grigoriev I.V."/>
            <person name="Hibbett D.S."/>
            <person name="Martin F."/>
        </authorList>
    </citation>
    <scope>NUCLEOTIDE SEQUENCE [LARGE SCALE GENOMIC DNA]</scope>
    <source>
        <strain evidence="3">Ve08.2h10</strain>
    </source>
</reference>
<reference evidence="2 3" key="1">
    <citation type="submission" date="2014-04" db="EMBL/GenBank/DDBJ databases">
        <authorList>
            <consortium name="DOE Joint Genome Institute"/>
            <person name="Kuo A."/>
            <person name="Kohler A."/>
            <person name="Jargeat P."/>
            <person name="Nagy L.G."/>
            <person name="Floudas D."/>
            <person name="Copeland A."/>
            <person name="Barry K.W."/>
            <person name="Cichocki N."/>
            <person name="Veneault-Fourrey C."/>
            <person name="LaButti K."/>
            <person name="Lindquist E.A."/>
            <person name="Lipzen A."/>
            <person name="Lundell T."/>
            <person name="Morin E."/>
            <person name="Murat C."/>
            <person name="Sun H."/>
            <person name="Tunlid A."/>
            <person name="Henrissat B."/>
            <person name="Grigoriev I.V."/>
            <person name="Hibbett D.S."/>
            <person name="Martin F."/>
            <person name="Nordberg H.P."/>
            <person name="Cantor M.N."/>
            <person name="Hua S.X."/>
        </authorList>
    </citation>
    <scope>NUCLEOTIDE SEQUENCE [LARGE SCALE GENOMIC DNA]</scope>
    <source>
        <strain evidence="2 3">Ve08.2h10</strain>
    </source>
</reference>
<dbReference type="Proteomes" id="UP000054538">
    <property type="component" value="Unassembled WGS sequence"/>
</dbReference>
<keyword evidence="3" id="KW-1185">Reference proteome</keyword>
<sequence length="168" mass="18789">MSHGLVTSLPTTIDPPLLITQSPFGLSTSAFWCFKAPLILFVLEIHSVFICDAASQSHVFGQAELRWHNFLFPLHHFRCSWPATPRAELSLSFLPPSAPFLSNPRFGRLSHLAFSWVPENPRTQVELRGGLFPPALAVHHKPQDNSEPDSTSHCHPLSRYLPMTPSLC</sequence>
<dbReference type="EMBL" id="KN828378">
    <property type="protein sequence ID" value="KIK75052.1"/>
    <property type="molecule type" value="Genomic_DNA"/>
</dbReference>
<accession>A0A0D0BUF8</accession>
<dbReference type="HOGENOM" id="CLU_1587034_0_0_1"/>
<dbReference type="InParanoid" id="A0A0D0BUF8"/>
<protein>
    <submittedName>
        <fullName evidence="2">Uncharacterized protein</fullName>
    </submittedName>
</protein>
<name>A0A0D0BUF8_9AGAM</name>
<evidence type="ECO:0000313" key="2">
    <source>
        <dbReference type="EMBL" id="KIK75052.1"/>
    </source>
</evidence>
<gene>
    <name evidence="2" type="ORF">PAXRUDRAFT_19314</name>
</gene>
<feature type="region of interest" description="Disordered" evidence="1">
    <location>
        <begin position="139"/>
        <end position="158"/>
    </location>
</feature>
<proteinExistence type="predicted"/>
<dbReference type="AlphaFoldDB" id="A0A0D0BUF8"/>